<accession>A0A4Q5E601</accession>
<dbReference type="AlphaFoldDB" id="A0A4Q5E601"/>
<gene>
    <name evidence="1" type="ORF">GAP41_13085</name>
</gene>
<dbReference type="Proteomes" id="UP000431575">
    <property type="component" value="Unassembled WGS sequence"/>
</dbReference>
<dbReference type="RefSeq" id="WP_130081306.1">
    <property type="nucleotide sequence ID" value="NZ_RCXX01000007.1"/>
</dbReference>
<evidence type="ECO:0000313" key="2">
    <source>
        <dbReference type="Proteomes" id="UP000431575"/>
    </source>
</evidence>
<organism evidence="1 2">
    <name type="scientific">Bacteroides uniformis</name>
    <dbReference type="NCBI Taxonomy" id="820"/>
    <lineage>
        <taxon>Bacteria</taxon>
        <taxon>Pseudomonadati</taxon>
        <taxon>Bacteroidota</taxon>
        <taxon>Bacteroidia</taxon>
        <taxon>Bacteroidales</taxon>
        <taxon>Bacteroidaceae</taxon>
        <taxon>Bacteroides</taxon>
    </lineage>
</organism>
<comment type="caution">
    <text evidence="1">The sequence shown here is derived from an EMBL/GenBank/DDBJ whole genome shotgun (WGS) entry which is preliminary data.</text>
</comment>
<reference evidence="1 2" key="1">
    <citation type="journal article" date="2019" name="Nat. Med.">
        <title>A library of human gut bacterial isolates paired with longitudinal multiomics data enables mechanistic microbiome research.</title>
        <authorList>
            <person name="Poyet M."/>
            <person name="Groussin M."/>
            <person name="Gibbons S.M."/>
            <person name="Avila-Pacheco J."/>
            <person name="Jiang X."/>
            <person name="Kearney S.M."/>
            <person name="Perrotta A.R."/>
            <person name="Berdy B."/>
            <person name="Zhao S."/>
            <person name="Lieberman T.D."/>
            <person name="Swanson P.K."/>
            <person name="Smith M."/>
            <person name="Roesemann S."/>
            <person name="Alexander J.E."/>
            <person name="Rich S.A."/>
            <person name="Livny J."/>
            <person name="Vlamakis H."/>
            <person name="Clish C."/>
            <person name="Bullock K."/>
            <person name="Deik A."/>
            <person name="Scott J."/>
            <person name="Pierce K.A."/>
            <person name="Xavier R.J."/>
            <person name="Alm E.J."/>
        </authorList>
    </citation>
    <scope>NUCLEOTIDE SEQUENCE [LARGE SCALE GENOMIC DNA]</scope>
    <source>
        <strain evidence="1 2">BIOML-A6</strain>
    </source>
</reference>
<name>A0A4Q5E601_BACUN</name>
<dbReference type="EMBL" id="WCTM01000007">
    <property type="protein sequence ID" value="KAB4241672.1"/>
    <property type="molecule type" value="Genomic_DNA"/>
</dbReference>
<protein>
    <submittedName>
        <fullName evidence="1">Uncharacterized protein</fullName>
    </submittedName>
</protein>
<evidence type="ECO:0000313" key="1">
    <source>
        <dbReference type="EMBL" id="KAB4241672.1"/>
    </source>
</evidence>
<sequence>MERTLIAELMEIPLGATSASVRGINMQMIDKQQAQAMLDADPNDNTCHECLLANGRFLFESENGNLKSLFKVKG</sequence>
<proteinExistence type="predicted"/>